<name>A0A9P8C840_9HELO</name>
<keyword evidence="5" id="KW-1185">Reference proteome</keyword>
<dbReference type="EMBL" id="MU251396">
    <property type="protein sequence ID" value="KAG9236937.1"/>
    <property type="molecule type" value="Genomic_DNA"/>
</dbReference>
<dbReference type="Proteomes" id="UP000824998">
    <property type="component" value="Unassembled WGS sequence"/>
</dbReference>
<proteinExistence type="inferred from homology"/>
<organism evidence="4 5">
    <name type="scientific">Amylocarpus encephaloides</name>
    <dbReference type="NCBI Taxonomy" id="45428"/>
    <lineage>
        <taxon>Eukaryota</taxon>
        <taxon>Fungi</taxon>
        <taxon>Dikarya</taxon>
        <taxon>Ascomycota</taxon>
        <taxon>Pezizomycotina</taxon>
        <taxon>Leotiomycetes</taxon>
        <taxon>Helotiales</taxon>
        <taxon>Helotiales incertae sedis</taxon>
        <taxon>Amylocarpus</taxon>
    </lineage>
</organism>
<feature type="region of interest" description="Disordered" evidence="2">
    <location>
        <begin position="423"/>
        <end position="442"/>
    </location>
</feature>
<dbReference type="Pfam" id="PF01205">
    <property type="entry name" value="Impact_N"/>
    <property type="match status" value="1"/>
</dbReference>
<dbReference type="AlphaFoldDB" id="A0A9P8C840"/>
<accession>A0A9P8C840</accession>
<dbReference type="GO" id="GO:0005737">
    <property type="term" value="C:cytoplasm"/>
    <property type="evidence" value="ECO:0007669"/>
    <property type="project" value="TreeGrafter"/>
</dbReference>
<dbReference type="PANTHER" id="PTHR16301">
    <property type="entry name" value="IMPACT-RELATED"/>
    <property type="match status" value="1"/>
</dbReference>
<feature type="compositionally biased region" description="Acidic residues" evidence="2">
    <location>
        <begin position="228"/>
        <end position="238"/>
    </location>
</feature>
<evidence type="ECO:0000256" key="1">
    <source>
        <dbReference type="ARBA" id="ARBA00007665"/>
    </source>
</evidence>
<dbReference type="PANTHER" id="PTHR16301:SF4">
    <property type="entry name" value="IMPACT N-TERMINAL DOMAIN-CONTAINING PROTEIN"/>
    <property type="match status" value="1"/>
</dbReference>
<protein>
    <recommendedName>
        <fullName evidence="3">Impact N-terminal domain-containing protein</fullName>
    </recommendedName>
</protein>
<dbReference type="GO" id="GO:0006446">
    <property type="term" value="P:regulation of translational initiation"/>
    <property type="evidence" value="ECO:0007669"/>
    <property type="project" value="TreeGrafter"/>
</dbReference>
<dbReference type="InterPro" id="IPR023582">
    <property type="entry name" value="Impact"/>
</dbReference>
<dbReference type="OrthoDB" id="514070at2759"/>
<comment type="similarity">
    <text evidence="1">Belongs to the IMPACT family.</text>
</comment>
<gene>
    <name evidence="4" type="ORF">BJ875DRAFT_493730</name>
</gene>
<feature type="compositionally biased region" description="Polar residues" evidence="2">
    <location>
        <begin position="239"/>
        <end position="251"/>
    </location>
</feature>
<feature type="domain" description="Impact N-terminal" evidence="3">
    <location>
        <begin position="270"/>
        <end position="376"/>
    </location>
</feature>
<evidence type="ECO:0000259" key="3">
    <source>
        <dbReference type="Pfam" id="PF01205"/>
    </source>
</evidence>
<dbReference type="SUPFAM" id="SSF54211">
    <property type="entry name" value="Ribosomal protein S5 domain 2-like"/>
    <property type="match status" value="1"/>
</dbReference>
<comment type="caution">
    <text evidence="4">The sequence shown here is derived from an EMBL/GenBank/DDBJ whole genome shotgun (WGS) entry which is preliminary data.</text>
</comment>
<dbReference type="InterPro" id="IPR036956">
    <property type="entry name" value="Impact_N_sf"/>
</dbReference>
<reference evidence="4" key="1">
    <citation type="journal article" date="2021" name="IMA Fungus">
        <title>Genomic characterization of three marine fungi, including Emericellopsis atlantica sp. nov. with signatures of a generalist lifestyle and marine biomass degradation.</title>
        <authorList>
            <person name="Hagestad O.C."/>
            <person name="Hou L."/>
            <person name="Andersen J.H."/>
            <person name="Hansen E.H."/>
            <person name="Altermark B."/>
            <person name="Li C."/>
            <person name="Kuhnert E."/>
            <person name="Cox R.J."/>
            <person name="Crous P.W."/>
            <person name="Spatafora J.W."/>
            <person name="Lail K."/>
            <person name="Amirebrahimi M."/>
            <person name="Lipzen A."/>
            <person name="Pangilinan J."/>
            <person name="Andreopoulos W."/>
            <person name="Hayes R.D."/>
            <person name="Ng V."/>
            <person name="Grigoriev I.V."/>
            <person name="Jackson S.A."/>
            <person name="Sutton T.D.S."/>
            <person name="Dobson A.D.W."/>
            <person name="Rama T."/>
        </authorList>
    </citation>
    <scope>NUCLEOTIDE SEQUENCE</scope>
    <source>
        <strain evidence="4">TRa018bII</strain>
    </source>
</reference>
<feature type="compositionally biased region" description="Basic and acidic residues" evidence="2">
    <location>
        <begin position="86"/>
        <end position="96"/>
    </location>
</feature>
<dbReference type="InterPro" id="IPR020568">
    <property type="entry name" value="Ribosomal_Su5_D2-typ_SF"/>
</dbReference>
<dbReference type="InterPro" id="IPR001498">
    <property type="entry name" value="Impact_N"/>
</dbReference>
<feature type="region of interest" description="Disordered" evidence="2">
    <location>
        <begin position="78"/>
        <end position="111"/>
    </location>
</feature>
<dbReference type="Gene3D" id="3.30.230.30">
    <property type="entry name" value="Impact, N-terminal domain"/>
    <property type="match status" value="1"/>
</dbReference>
<evidence type="ECO:0000313" key="5">
    <source>
        <dbReference type="Proteomes" id="UP000824998"/>
    </source>
</evidence>
<feature type="region of interest" description="Disordered" evidence="2">
    <location>
        <begin position="228"/>
        <end position="263"/>
    </location>
</feature>
<evidence type="ECO:0000313" key="4">
    <source>
        <dbReference type="EMBL" id="KAG9236937.1"/>
    </source>
</evidence>
<evidence type="ECO:0000256" key="2">
    <source>
        <dbReference type="SAM" id="MobiDB-lite"/>
    </source>
</evidence>
<dbReference type="GO" id="GO:0140469">
    <property type="term" value="P:GCN2-mediated signaling"/>
    <property type="evidence" value="ECO:0007669"/>
    <property type="project" value="TreeGrafter"/>
</dbReference>
<sequence>MASQKDIQELLRLLTTGRNKMPMMAAIGRVKALQVAGLKSIPDIANTDLPTLISAITSDEKTAKSLIAACKAQLKKPASTPLKRSSTTDHSPESKRLKATYGADTTPQTPSELEASLALPMPSTDEEAISKCHIYTNRAPLVLAFAVQLLKYTVPEQPPSSRLSLAQAVVSVNSRSKAVSLGIKERGKEEGDWGMGQPKLRVMGREVSVLKRSGYEWKEDAVKTEEVETVEEEVEEAQSSDARLKSDSQVQPPRPAPANTWTISSPITSKNSKFIARALTVSSSSELSRALSALHTNTTLSTASHNITASRLLLPSGSISETSSDDGETGGGRHLLGILQSSSLTNVLLVVSRWYGAIMLGPDRWRIMTSVSRDALSQRLRVAGVVTTEPLWGLDLESPQGLPHGQLPIHGPEGARSYILKAFPSPPPTASDTKEKKKPAARLDAEKEENLSLLLGALDLLFASWAPWISKDDLDKRAWSWYVAVRPDVQDGVQGWGEKGVVKCGEILNLRRKS</sequence>